<organism evidence="3 4">
    <name type="scientific">Dendrothele bispora (strain CBS 962.96)</name>
    <dbReference type="NCBI Taxonomy" id="1314807"/>
    <lineage>
        <taxon>Eukaryota</taxon>
        <taxon>Fungi</taxon>
        <taxon>Dikarya</taxon>
        <taxon>Basidiomycota</taxon>
        <taxon>Agaricomycotina</taxon>
        <taxon>Agaricomycetes</taxon>
        <taxon>Agaricomycetidae</taxon>
        <taxon>Agaricales</taxon>
        <taxon>Agaricales incertae sedis</taxon>
        <taxon>Dendrothele</taxon>
    </lineage>
</organism>
<accession>A0A4S8MGP6</accession>
<keyword evidence="1" id="KW-0175">Coiled coil</keyword>
<evidence type="ECO:0000256" key="1">
    <source>
        <dbReference type="SAM" id="Coils"/>
    </source>
</evidence>
<feature type="compositionally biased region" description="Polar residues" evidence="2">
    <location>
        <begin position="1"/>
        <end position="10"/>
    </location>
</feature>
<sequence>MDSNTSSTYSEMKADRGRRVAPDIYKQTKSLLDHVTEDHQAYSDQEKSGAESTSQLAEETLYLQQALKQACEQLILIEARVDQASTEVKQLLDETDISCSMLLDAGIQAEITRQAQIRLLVPSLFASQYDIGSKDVSLQPGSLSVDDKLKRYLELQKYSMYLLTRVASVLETSRAR</sequence>
<dbReference type="AlphaFoldDB" id="A0A4S8MGP6"/>
<dbReference type="Proteomes" id="UP000297245">
    <property type="component" value="Unassembled WGS sequence"/>
</dbReference>
<evidence type="ECO:0000313" key="4">
    <source>
        <dbReference type="Proteomes" id="UP000297245"/>
    </source>
</evidence>
<feature type="compositionally biased region" description="Basic and acidic residues" evidence="2">
    <location>
        <begin position="12"/>
        <end position="21"/>
    </location>
</feature>
<proteinExistence type="predicted"/>
<gene>
    <name evidence="3" type="ORF">K435DRAFT_853542</name>
</gene>
<evidence type="ECO:0000313" key="3">
    <source>
        <dbReference type="EMBL" id="THV01681.1"/>
    </source>
</evidence>
<dbReference type="EMBL" id="ML179086">
    <property type="protein sequence ID" value="THV01681.1"/>
    <property type="molecule type" value="Genomic_DNA"/>
</dbReference>
<protein>
    <submittedName>
        <fullName evidence="3">Uncharacterized protein</fullName>
    </submittedName>
</protein>
<feature type="region of interest" description="Disordered" evidence="2">
    <location>
        <begin position="1"/>
        <end position="23"/>
    </location>
</feature>
<feature type="coiled-coil region" evidence="1">
    <location>
        <begin position="67"/>
        <end position="94"/>
    </location>
</feature>
<evidence type="ECO:0000256" key="2">
    <source>
        <dbReference type="SAM" id="MobiDB-lite"/>
    </source>
</evidence>
<reference evidence="3 4" key="1">
    <citation type="journal article" date="2019" name="Nat. Ecol. Evol.">
        <title>Megaphylogeny resolves global patterns of mushroom evolution.</title>
        <authorList>
            <person name="Varga T."/>
            <person name="Krizsan K."/>
            <person name="Foldi C."/>
            <person name="Dima B."/>
            <person name="Sanchez-Garcia M."/>
            <person name="Sanchez-Ramirez S."/>
            <person name="Szollosi G.J."/>
            <person name="Szarkandi J.G."/>
            <person name="Papp V."/>
            <person name="Albert L."/>
            <person name="Andreopoulos W."/>
            <person name="Angelini C."/>
            <person name="Antonin V."/>
            <person name="Barry K.W."/>
            <person name="Bougher N.L."/>
            <person name="Buchanan P."/>
            <person name="Buyck B."/>
            <person name="Bense V."/>
            <person name="Catcheside P."/>
            <person name="Chovatia M."/>
            <person name="Cooper J."/>
            <person name="Damon W."/>
            <person name="Desjardin D."/>
            <person name="Finy P."/>
            <person name="Geml J."/>
            <person name="Haridas S."/>
            <person name="Hughes K."/>
            <person name="Justo A."/>
            <person name="Karasinski D."/>
            <person name="Kautmanova I."/>
            <person name="Kiss B."/>
            <person name="Kocsube S."/>
            <person name="Kotiranta H."/>
            <person name="LaButti K.M."/>
            <person name="Lechner B.E."/>
            <person name="Liimatainen K."/>
            <person name="Lipzen A."/>
            <person name="Lukacs Z."/>
            <person name="Mihaltcheva S."/>
            <person name="Morgado L.N."/>
            <person name="Niskanen T."/>
            <person name="Noordeloos M.E."/>
            <person name="Ohm R.A."/>
            <person name="Ortiz-Santana B."/>
            <person name="Ovrebo C."/>
            <person name="Racz N."/>
            <person name="Riley R."/>
            <person name="Savchenko A."/>
            <person name="Shiryaev A."/>
            <person name="Soop K."/>
            <person name="Spirin V."/>
            <person name="Szebenyi C."/>
            <person name="Tomsovsky M."/>
            <person name="Tulloss R.E."/>
            <person name="Uehling J."/>
            <person name="Grigoriev I.V."/>
            <person name="Vagvolgyi C."/>
            <person name="Papp T."/>
            <person name="Martin F.M."/>
            <person name="Miettinen O."/>
            <person name="Hibbett D.S."/>
            <person name="Nagy L.G."/>
        </authorList>
    </citation>
    <scope>NUCLEOTIDE SEQUENCE [LARGE SCALE GENOMIC DNA]</scope>
    <source>
        <strain evidence="3 4">CBS 962.96</strain>
    </source>
</reference>
<name>A0A4S8MGP6_DENBC</name>
<keyword evidence="4" id="KW-1185">Reference proteome</keyword>